<dbReference type="EMBL" id="MSFM01000008">
    <property type="protein sequence ID" value="PKY03344.1"/>
    <property type="molecule type" value="Genomic_DNA"/>
</dbReference>
<dbReference type="VEuPathDB" id="FungiDB:P168DRAFT_181861"/>
<comment type="caution">
    <text evidence="2">The sequence shown here is derived from an EMBL/GenBank/DDBJ whole genome shotgun (WGS) entry which is preliminary data.</text>
</comment>
<dbReference type="GeneID" id="36540477"/>
<evidence type="ECO:0000313" key="3">
    <source>
        <dbReference type="Proteomes" id="UP000234254"/>
    </source>
</evidence>
<keyword evidence="1" id="KW-0472">Membrane</keyword>
<dbReference type="AlphaFoldDB" id="A0A2I1D0E2"/>
<keyword evidence="1" id="KW-0812">Transmembrane</keyword>
<gene>
    <name evidence="2" type="ORF">P168DRAFT_181861</name>
</gene>
<dbReference type="OrthoDB" id="10623669at2759"/>
<feature type="transmembrane region" description="Helical" evidence="1">
    <location>
        <begin position="76"/>
        <end position="96"/>
    </location>
</feature>
<sequence length="101" mass="11431">MARLDDNTLFAHRPSSFDPGIGMTPGGWRLMVAYDTRAGKRVSTKVPLILFCTLAIEYDIIDYRPLARGRTGRLNLNRFFSIASLSTSFFLVLHSFPPHTR</sequence>
<dbReference type="Proteomes" id="UP000234254">
    <property type="component" value="Unassembled WGS sequence"/>
</dbReference>
<reference evidence="2" key="1">
    <citation type="submission" date="2016-12" db="EMBL/GenBank/DDBJ databases">
        <title>The genomes of Aspergillus section Nigri reveals drivers in fungal speciation.</title>
        <authorList>
            <consortium name="DOE Joint Genome Institute"/>
            <person name="Vesth T.C."/>
            <person name="Nybo J."/>
            <person name="Theobald S."/>
            <person name="Brandl J."/>
            <person name="Frisvad J.C."/>
            <person name="Nielsen K.F."/>
            <person name="Lyhne E.K."/>
            <person name="Kogle M.E."/>
            <person name="Kuo A."/>
            <person name="Riley R."/>
            <person name="Clum A."/>
            <person name="Nolan M."/>
            <person name="Lipzen A."/>
            <person name="Salamov A."/>
            <person name="Henrissat B."/>
            <person name="Wiebenga A."/>
            <person name="De vries R.P."/>
            <person name="Grigoriev I.V."/>
            <person name="Mortensen U.H."/>
            <person name="Andersen M.R."/>
            <person name="Baker S.E."/>
        </authorList>
    </citation>
    <scope>NUCLEOTIDE SEQUENCE</scope>
    <source>
        <strain evidence="2">IBT 28561</strain>
    </source>
</reference>
<organism evidence="2 3">
    <name type="scientific">Aspergillus campestris (strain IBT 28561)</name>
    <dbReference type="NCBI Taxonomy" id="1392248"/>
    <lineage>
        <taxon>Eukaryota</taxon>
        <taxon>Fungi</taxon>
        <taxon>Dikarya</taxon>
        <taxon>Ascomycota</taxon>
        <taxon>Pezizomycotina</taxon>
        <taxon>Eurotiomycetes</taxon>
        <taxon>Eurotiomycetidae</taxon>
        <taxon>Eurotiales</taxon>
        <taxon>Aspergillaceae</taxon>
        <taxon>Aspergillus</taxon>
        <taxon>Aspergillus subgen. Circumdati</taxon>
    </lineage>
</organism>
<keyword evidence="3" id="KW-1185">Reference proteome</keyword>
<evidence type="ECO:0000313" key="2">
    <source>
        <dbReference type="EMBL" id="PKY03344.1"/>
    </source>
</evidence>
<dbReference type="RefSeq" id="XP_024691938.1">
    <property type="nucleotide sequence ID" value="XM_024832953.1"/>
</dbReference>
<proteinExistence type="predicted"/>
<evidence type="ECO:0000256" key="1">
    <source>
        <dbReference type="SAM" id="Phobius"/>
    </source>
</evidence>
<name>A0A2I1D0E2_ASPC2</name>
<protein>
    <submittedName>
        <fullName evidence="2">Uncharacterized protein</fullName>
    </submittedName>
</protein>
<keyword evidence="1" id="KW-1133">Transmembrane helix</keyword>
<accession>A0A2I1D0E2</accession>